<dbReference type="PANTHER" id="PTHR12558">
    <property type="entry name" value="CELL DIVISION CYCLE 16,23,27"/>
    <property type="match status" value="1"/>
</dbReference>
<organism evidence="1 2">
    <name type="scientific">Neorhizobium phenanthreniclasticum</name>
    <dbReference type="NCBI Taxonomy" id="3157917"/>
    <lineage>
        <taxon>Bacteria</taxon>
        <taxon>Pseudomonadati</taxon>
        <taxon>Pseudomonadota</taxon>
        <taxon>Alphaproteobacteria</taxon>
        <taxon>Hyphomicrobiales</taxon>
        <taxon>Rhizobiaceae</taxon>
        <taxon>Rhizobium/Agrobacterium group</taxon>
        <taxon>Neorhizobium</taxon>
    </lineage>
</organism>
<comment type="caution">
    <text evidence="1">The sequence shown here is derived from an EMBL/GenBank/DDBJ whole genome shotgun (WGS) entry which is preliminary data.</text>
</comment>
<accession>A0ABV0MCC7</accession>
<dbReference type="RefSeq" id="WP_348864817.1">
    <property type="nucleotide sequence ID" value="NZ_JBEAAL010000047.1"/>
</dbReference>
<protein>
    <recommendedName>
        <fullName evidence="3">Adenylate cyclase</fullName>
    </recommendedName>
</protein>
<evidence type="ECO:0000313" key="1">
    <source>
        <dbReference type="EMBL" id="MEQ1409537.1"/>
    </source>
</evidence>
<dbReference type="InterPro" id="IPR011990">
    <property type="entry name" value="TPR-like_helical_dom_sf"/>
</dbReference>
<gene>
    <name evidence="1" type="ORF">ABK249_32045</name>
</gene>
<dbReference type="SUPFAM" id="SSF48452">
    <property type="entry name" value="TPR-like"/>
    <property type="match status" value="1"/>
</dbReference>
<reference evidence="1 2" key="1">
    <citation type="submission" date="2024-05" db="EMBL/GenBank/DDBJ databases">
        <title>Neorhizobium sp. Rsf11, a plant growth promoting and heavy metal resistant PAH-degrader.</title>
        <authorList>
            <person name="Golubev S.N."/>
            <person name="Muratova A.Y."/>
            <person name="Markelova M.I."/>
        </authorList>
    </citation>
    <scope>NUCLEOTIDE SEQUENCE [LARGE SCALE GENOMIC DNA]</scope>
    <source>
        <strain evidence="1 2">Rsf11</strain>
    </source>
</reference>
<dbReference type="Gene3D" id="1.25.40.10">
    <property type="entry name" value="Tetratricopeptide repeat domain"/>
    <property type="match status" value="1"/>
</dbReference>
<evidence type="ECO:0000313" key="2">
    <source>
        <dbReference type="Proteomes" id="UP001496627"/>
    </source>
</evidence>
<dbReference type="EMBL" id="JBEAAL010000047">
    <property type="protein sequence ID" value="MEQ1409537.1"/>
    <property type="molecule type" value="Genomic_DNA"/>
</dbReference>
<dbReference type="Proteomes" id="UP001496627">
    <property type="component" value="Unassembled WGS sequence"/>
</dbReference>
<sequence>MVEHGPSVRLLGAAPLAGFVPEDTLEPERFVLDVKDQLDRILASEELAVPDRAKKFLKYLVDETLAGRSDRIKAYSIAIEVFGRSQSFDAQNDPVVRIEAGRIRRALERYYLIAGQADPILISVPKGCYIPRFARRLTQNTGGSRATNESGQRPDAHAEVHHLNRKMMILGALAASLTVGATGYYNWNASDQPASYVEYAPRVFIRDFEDLGTNDHSTVYARGVSAEIASRLARFKDIIVITAPTKETYEQVPASGGIFDLGGSIHTSGTHLHLIVNLLDGSSGEVLWTRTYDGEVDVGNPANFQKYVADKVATEIGQAYGVIARENFVSLKSTSRSDTEAYTCLMSYYGYRQQLDWSPRADILSCLEKSVERFPEYATAWALLAAVLLDEERFGPSDVPKDPTSLERAFAASRTAISLDPNNIRAQQALMTIYFLMNNVEMGLKTGREALALNPNDMELTGEFGIRLAASGSLAEGAALIEKALADNPSNANYYLTSLAMINYLLGHYAIAADLIRRVENVDNPLPHLIAAATYAQSGMMKEAQTSAGRFYATKSNFLDKIDAELKKRNFSDSDKAHFLDGIRKAGLSFRSASLASAGQ</sequence>
<proteinExistence type="predicted"/>
<evidence type="ECO:0008006" key="3">
    <source>
        <dbReference type="Google" id="ProtNLM"/>
    </source>
</evidence>
<keyword evidence="2" id="KW-1185">Reference proteome</keyword>
<name>A0ABV0MCC7_9HYPH</name>
<dbReference type="PANTHER" id="PTHR12558:SF33">
    <property type="entry name" value="BLL7664 PROTEIN"/>
    <property type="match status" value="1"/>
</dbReference>